<feature type="domain" description="Antitoxin SocA-like Panacea" evidence="1">
    <location>
        <begin position="28"/>
        <end position="135"/>
    </location>
</feature>
<dbReference type="EMBL" id="MHIA01000016">
    <property type="protein sequence ID" value="OGY42209.1"/>
    <property type="molecule type" value="Genomic_DNA"/>
</dbReference>
<dbReference type="InterPro" id="IPR025272">
    <property type="entry name" value="SocA_Panacea"/>
</dbReference>
<sequence length="176" mass="20280">MTKLESAILYLLARVKKRGRNNLSKFELFKLLYLLEVGAYKYTGRSFLDDISFVREKNGPISFDVYNALSNLEGKYIQQVEVKKADYPFSRCCISLKKDYKNDNFSQSEKLFMNSIFEDYLDLSIKDLKALVYKTPPMKEIIGKEGKGKILKGYPVNFNSIPLDEEMVDLIAGPNE</sequence>
<dbReference type="Proteomes" id="UP000176260">
    <property type="component" value="Unassembled WGS sequence"/>
</dbReference>
<organism evidence="2 3">
    <name type="scientific">Candidatus Buchananbacteria bacterium RBG_13_39_9</name>
    <dbReference type="NCBI Taxonomy" id="1797531"/>
    <lineage>
        <taxon>Bacteria</taxon>
        <taxon>Candidatus Buchananiibacteriota</taxon>
    </lineage>
</organism>
<evidence type="ECO:0000259" key="1">
    <source>
        <dbReference type="Pfam" id="PF13274"/>
    </source>
</evidence>
<gene>
    <name evidence="2" type="ORF">A2Y67_01675</name>
</gene>
<accession>A0A1G1XQ43</accession>
<protein>
    <recommendedName>
        <fullName evidence="1">Antitoxin SocA-like Panacea domain-containing protein</fullName>
    </recommendedName>
</protein>
<reference evidence="2 3" key="1">
    <citation type="journal article" date="2016" name="Nat. Commun.">
        <title>Thousands of microbial genomes shed light on interconnected biogeochemical processes in an aquifer system.</title>
        <authorList>
            <person name="Anantharaman K."/>
            <person name="Brown C.T."/>
            <person name="Hug L.A."/>
            <person name="Sharon I."/>
            <person name="Castelle C.J."/>
            <person name="Probst A.J."/>
            <person name="Thomas B.C."/>
            <person name="Singh A."/>
            <person name="Wilkins M.J."/>
            <person name="Karaoz U."/>
            <person name="Brodie E.L."/>
            <person name="Williams K.H."/>
            <person name="Hubbard S.S."/>
            <person name="Banfield J.F."/>
        </authorList>
    </citation>
    <scope>NUCLEOTIDE SEQUENCE [LARGE SCALE GENOMIC DNA]</scope>
</reference>
<name>A0A1G1XQ43_9BACT</name>
<evidence type="ECO:0000313" key="2">
    <source>
        <dbReference type="EMBL" id="OGY42209.1"/>
    </source>
</evidence>
<comment type="caution">
    <text evidence="2">The sequence shown here is derived from an EMBL/GenBank/DDBJ whole genome shotgun (WGS) entry which is preliminary data.</text>
</comment>
<dbReference type="AlphaFoldDB" id="A0A1G1XQ43"/>
<proteinExistence type="predicted"/>
<evidence type="ECO:0000313" key="3">
    <source>
        <dbReference type="Proteomes" id="UP000176260"/>
    </source>
</evidence>
<dbReference type="Pfam" id="PF13274">
    <property type="entry name" value="SocA_Panacea"/>
    <property type="match status" value="1"/>
</dbReference>